<organism evidence="20 21">
    <name type="scientific">Herbaspirillum rhizosphaerae</name>
    <dbReference type="NCBI Taxonomy" id="346179"/>
    <lineage>
        <taxon>Bacteria</taxon>
        <taxon>Pseudomonadati</taxon>
        <taxon>Pseudomonadota</taxon>
        <taxon>Betaproteobacteria</taxon>
        <taxon>Burkholderiales</taxon>
        <taxon>Oxalobacteraceae</taxon>
        <taxon>Herbaspirillum</taxon>
    </lineage>
</organism>
<evidence type="ECO:0000256" key="13">
    <source>
        <dbReference type="ARBA" id="ARBA00023139"/>
    </source>
</evidence>
<name>A0ABW8ZC97_9BURK</name>
<dbReference type="PANTHER" id="PTHR22888:SF18">
    <property type="entry name" value="CYTOCHROME BO(3) UBIQUINOL OXIDASE SUBUNIT 2"/>
    <property type="match status" value="1"/>
</dbReference>
<evidence type="ECO:0000256" key="5">
    <source>
        <dbReference type="ARBA" id="ARBA00022475"/>
    </source>
</evidence>
<evidence type="ECO:0000256" key="14">
    <source>
        <dbReference type="ARBA" id="ARBA00023288"/>
    </source>
</evidence>
<keyword evidence="6 15" id="KW-0679">Respiratory chain</keyword>
<keyword evidence="10 17" id="KW-1133">Transmembrane helix</keyword>
<protein>
    <recommendedName>
        <fullName evidence="15">Ubiquinol oxidase subunit 2</fullName>
    </recommendedName>
</protein>
<evidence type="ECO:0000259" key="19">
    <source>
        <dbReference type="PROSITE" id="PS50999"/>
    </source>
</evidence>
<reference evidence="20 21" key="1">
    <citation type="journal article" date="2024" name="Chem. Sci.">
        <title>Discovery of megapolipeptins by genome mining of a Burkholderiales bacteria collection.</title>
        <authorList>
            <person name="Paulo B.S."/>
            <person name="Recchia M.J.J."/>
            <person name="Lee S."/>
            <person name="Fergusson C.H."/>
            <person name="Romanowski S.B."/>
            <person name="Hernandez A."/>
            <person name="Krull N."/>
            <person name="Liu D.Y."/>
            <person name="Cavanagh H."/>
            <person name="Bos A."/>
            <person name="Gray C.A."/>
            <person name="Murphy B.T."/>
            <person name="Linington R.G."/>
            <person name="Eustaquio A.S."/>
        </authorList>
    </citation>
    <scope>NUCLEOTIDE SEQUENCE [LARGE SCALE GENOMIC DNA]</scope>
    <source>
        <strain evidence="20 21">RL21-008-BIB-B</strain>
    </source>
</reference>
<comment type="subcellular location">
    <subcellularLocation>
        <location evidence="2">Cell membrane</location>
        <topology evidence="2">Multi-pass membrane protein</topology>
    </subcellularLocation>
    <subcellularLocation>
        <location evidence="1">Periplasm</location>
    </subcellularLocation>
</comment>
<keyword evidence="4 15" id="KW-0813">Transport</keyword>
<dbReference type="InterPro" id="IPR011759">
    <property type="entry name" value="Cyt_c_oxidase_su2_TM_dom"/>
</dbReference>
<dbReference type="Pfam" id="PF00116">
    <property type="entry name" value="COX2"/>
    <property type="match status" value="1"/>
</dbReference>
<keyword evidence="14" id="KW-0449">Lipoprotein</keyword>
<dbReference type="RefSeq" id="WP_408169014.1">
    <property type="nucleotide sequence ID" value="NZ_JAQQFR010000010.1"/>
</dbReference>
<evidence type="ECO:0000256" key="2">
    <source>
        <dbReference type="ARBA" id="ARBA00004651"/>
    </source>
</evidence>
<feature type="domain" description="Cytochrome oxidase subunit II copper A binding" evidence="18">
    <location>
        <begin position="129"/>
        <end position="241"/>
    </location>
</feature>
<keyword evidence="21" id="KW-1185">Reference proteome</keyword>
<keyword evidence="9 15" id="KW-0249">Electron transport</keyword>
<keyword evidence="13" id="KW-0564">Palmitate</keyword>
<dbReference type="PROSITE" id="PS50999">
    <property type="entry name" value="COX2_TM"/>
    <property type="match status" value="1"/>
</dbReference>
<dbReference type="PIRSF" id="PIRSF000292">
    <property type="entry name" value="Ubi_od_II"/>
    <property type="match status" value="1"/>
</dbReference>
<evidence type="ECO:0000256" key="7">
    <source>
        <dbReference type="ARBA" id="ARBA00022692"/>
    </source>
</evidence>
<dbReference type="CDD" id="cd04212">
    <property type="entry name" value="CuRO_UO_II"/>
    <property type="match status" value="1"/>
</dbReference>
<dbReference type="InterPro" id="IPR045187">
    <property type="entry name" value="CcO_II"/>
</dbReference>
<evidence type="ECO:0000256" key="4">
    <source>
        <dbReference type="ARBA" id="ARBA00022448"/>
    </source>
</evidence>
<evidence type="ECO:0000256" key="3">
    <source>
        <dbReference type="ARBA" id="ARBA00007866"/>
    </source>
</evidence>
<dbReference type="EMBL" id="JAQQFR010000010">
    <property type="protein sequence ID" value="MFL9879928.1"/>
    <property type="molecule type" value="Genomic_DNA"/>
</dbReference>
<evidence type="ECO:0000256" key="12">
    <source>
        <dbReference type="ARBA" id="ARBA00023136"/>
    </source>
</evidence>
<dbReference type="InterPro" id="IPR006333">
    <property type="entry name" value="Cyt_o_ubiquinol_oxidase_su2"/>
</dbReference>
<dbReference type="InterPro" id="IPR034227">
    <property type="entry name" value="CuRO_UO_II"/>
</dbReference>
<feature type="transmembrane region" description="Helical" evidence="17">
    <location>
        <begin position="39"/>
        <end position="63"/>
    </location>
</feature>
<comment type="similarity">
    <text evidence="3 15">Belongs to the cytochrome c oxidase subunit 2 family.</text>
</comment>
<evidence type="ECO:0000256" key="8">
    <source>
        <dbReference type="ARBA" id="ARBA00022729"/>
    </source>
</evidence>
<keyword evidence="8" id="KW-0732">Signal</keyword>
<dbReference type="Gene3D" id="1.10.287.90">
    <property type="match status" value="1"/>
</dbReference>
<keyword evidence="11 15" id="KW-0560">Oxidoreductase</keyword>
<dbReference type="InterPro" id="IPR008972">
    <property type="entry name" value="Cupredoxin"/>
</dbReference>
<keyword evidence="5 15" id="KW-1003">Cell membrane</keyword>
<dbReference type="Gene3D" id="2.60.40.420">
    <property type="entry name" value="Cupredoxins - blue copper proteins"/>
    <property type="match status" value="1"/>
</dbReference>
<keyword evidence="7 17" id="KW-0812">Transmembrane</keyword>
<sequence>MFSHLIRRGFIFLPAILLAGCNTVVLNPSGDIASQQGRLIVISTILMLLIIVPVIVLIVLFAWRYRQSNTAARYEPDWDHSTQLELVIWGAPLLIIIALGLLTWISTHTLDPYRKLSRLDAQRPIPENVKPLTVEVVALDWKWLFIYPEQGIATVNELAAPVDRPIEFKITASTVMNSFYIPALAGQIYAMPGMQTKLNAVINKPGEFEGFSANYSGAGFSDMRFKFHGVSDEDFDAWVKKVKSSGGALQRAQYIALEKPSIKDPVQHFNAVDGTLFHAILNRCVAEGQACMDQQMMTDKNVKDEGKGEKTEKGAAKAAPQEVAMAAGQHHHE</sequence>
<dbReference type="InterPro" id="IPR036257">
    <property type="entry name" value="Cyt_c_oxidase_su2_TM_sf"/>
</dbReference>
<dbReference type="SUPFAM" id="SSF81464">
    <property type="entry name" value="Cytochrome c oxidase subunit II-like, transmembrane region"/>
    <property type="match status" value="1"/>
</dbReference>
<feature type="domain" description="Cytochrome oxidase subunit II transmembrane region profile" evidence="19">
    <location>
        <begin position="17"/>
        <end position="114"/>
    </location>
</feature>
<evidence type="ECO:0000256" key="6">
    <source>
        <dbReference type="ARBA" id="ARBA00022660"/>
    </source>
</evidence>
<accession>A0ABW8ZC97</accession>
<dbReference type="PANTHER" id="PTHR22888">
    <property type="entry name" value="CYTOCHROME C OXIDASE, SUBUNIT II"/>
    <property type="match status" value="1"/>
</dbReference>
<dbReference type="PROSITE" id="PS50857">
    <property type="entry name" value="COX2_CUA"/>
    <property type="match status" value="1"/>
</dbReference>
<evidence type="ECO:0000256" key="11">
    <source>
        <dbReference type="ARBA" id="ARBA00023002"/>
    </source>
</evidence>
<keyword evidence="12 15" id="KW-0472">Membrane</keyword>
<dbReference type="InterPro" id="IPR002429">
    <property type="entry name" value="CcO_II-like_C"/>
</dbReference>
<feature type="region of interest" description="Disordered" evidence="16">
    <location>
        <begin position="301"/>
        <end position="333"/>
    </location>
</feature>
<dbReference type="Proteomes" id="UP001629214">
    <property type="component" value="Unassembled WGS sequence"/>
</dbReference>
<proteinExistence type="inferred from homology"/>
<evidence type="ECO:0000256" key="9">
    <source>
        <dbReference type="ARBA" id="ARBA00022982"/>
    </source>
</evidence>
<dbReference type="SUPFAM" id="SSF49503">
    <property type="entry name" value="Cupredoxins"/>
    <property type="match status" value="1"/>
</dbReference>
<evidence type="ECO:0000259" key="18">
    <source>
        <dbReference type="PROSITE" id="PS50857"/>
    </source>
</evidence>
<dbReference type="Pfam" id="PF06481">
    <property type="entry name" value="COX_ARM"/>
    <property type="match status" value="1"/>
</dbReference>
<comment type="caution">
    <text evidence="20">The sequence shown here is derived from an EMBL/GenBank/DDBJ whole genome shotgun (WGS) entry which is preliminary data.</text>
</comment>
<dbReference type="NCBIfam" id="TIGR01433">
    <property type="entry name" value="CyoA"/>
    <property type="match status" value="1"/>
</dbReference>
<evidence type="ECO:0000313" key="20">
    <source>
        <dbReference type="EMBL" id="MFL9879928.1"/>
    </source>
</evidence>
<gene>
    <name evidence="20" type="primary">cyoA</name>
    <name evidence="20" type="ORF">PQR63_16125</name>
</gene>
<evidence type="ECO:0000256" key="1">
    <source>
        <dbReference type="ARBA" id="ARBA00004418"/>
    </source>
</evidence>
<evidence type="ECO:0000256" key="10">
    <source>
        <dbReference type="ARBA" id="ARBA00022989"/>
    </source>
</evidence>
<dbReference type="InterPro" id="IPR010514">
    <property type="entry name" value="COX_ARM"/>
</dbReference>
<dbReference type="PROSITE" id="PS51257">
    <property type="entry name" value="PROKAR_LIPOPROTEIN"/>
    <property type="match status" value="1"/>
</dbReference>
<evidence type="ECO:0000256" key="17">
    <source>
        <dbReference type="SAM" id="Phobius"/>
    </source>
</evidence>
<feature type="compositionally biased region" description="Basic and acidic residues" evidence="16">
    <location>
        <begin position="301"/>
        <end position="315"/>
    </location>
</feature>
<evidence type="ECO:0000313" key="21">
    <source>
        <dbReference type="Proteomes" id="UP001629214"/>
    </source>
</evidence>
<evidence type="ECO:0000256" key="16">
    <source>
        <dbReference type="SAM" id="MobiDB-lite"/>
    </source>
</evidence>
<feature type="transmembrane region" description="Helical" evidence="17">
    <location>
        <begin position="84"/>
        <end position="105"/>
    </location>
</feature>
<evidence type="ECO:0000256" key="15">
    <source>
        <dbReference type="PIRNR" id="PIRNR000292"/>
    </source>
</evidence>